<feature type="transmembrane region" description="Helical" evidence="1">
    <location>
        <begin position="50"/>
        <end position="67"/>
    </location>
</feature>
<feature type="transmembrane region" description="Helical" evidence="1">
    <location>
        <begin position="79"/>
        <end position="102"/>
    </location>
</feature>
<organism evidence="2 3">
    <name type="scientific">Caldimonas mangrovi</name>
    <dbReference type="NCBI Taxonomy" id="2944811"/>
    <lineage>
        <taxon>Bacteria</taxon>
        <taxon>Pseudomonadati</taxon>
        <taxon>Pseudomonadota</taxon>
        <taxon>Betaproteobacteria</taxon>
        <taxon>Burkholderiales</taxon>
        <taxon>Sphaerotilaceae</taxon>
        <taxon>Caldimonas</taxon>
    </lineage>
</organism>
<evidence type="ECO:0000256" key="1">
    <source>
        <dbReference type="SAM" id="Phobius"/>
    </source>
</evidence>
<dbReference type="Proteomes" id="UP001165541">
    <property type="component" value="Unassembled WGS sequence"/>
</dbReference>
<protein>
    <recommendedName>
        <fullName evidence="4">DUF4234 domain-containing protein</fullName>
    </recommendedName>
</protein>
<name>A0ABT0YUI7_9BURK</name>
<evidence type="ECO:0000313" key="2">
    <source>
        <dbReference type="EMBL" id="MCM5681751.1"/>
    </source>
</evidence>
<keyword evidence="1" id="KW-0472">Membrane</keyword>
<comment type="caution">
    <text evidence="2">The sequence shown here is derived from an EMBL/GenBank/DDBJ whole genome shotgun (WGS) entry which is preliminary data.</text>
</comment>
<feature type="transmembrane region" description="Helical" evidence="1">
    <location>
        <begin position="12"/>
        <end position="30"/>
    </location>
</feature>
<keyword evidence="1" id="KW-0812">Transmembrane</keyword>
<proteinExistence type="predicted"/>
<keyword evidence="3" id="KW-1185">Reference proteome</keyword>
<gene>
    <name evidence="2" type="ORF">M8A51_19665</name>
</gene>
<keyword evidence="1" id="KW-1133">Transmembrane helix</keyword>
<reference evidence="2" key="1">
    <citation type="submission" date="2022-05" db="EMBL/GenBank/DDBJ databases">
        <title>Schlegelella sp. nov., isolated from mangrove soil.</title>
        <authorList>
            <person name="Liu Y."/>
            <person name="Ge X."/>
            <person name="Liu W."/>
        </authorList>
    </citation>
    <scope>NUCLEOTIDE SEQUENCE</scope>
    <source>
        <strain evidence="2">S2-27</strain>
    </source>
</reference>
<evidence type="ECO:0000313" key="3">
    <source>
        <dbReference type="Proteomes" id="UP001165541"/>
    </source>
</evidence>
<dbReference type="RefSeq" id="WP_251780234.1">
    <property type="nucleotide sequence ID" value="NZ_JAMKFE010000014.1"/>
</dbReference>
<dbReference type="EMBL" id="JAMKFE010000014">
    <property type="protein sequence ID" value="MCM5681751.1"/>
    <property type="molecule type" value="Genomic_DNA"/>
</dbReference>
<evidence type="ECO:0008006" key="4">
    <source>
        <dbReference type="Google" id="ProtNLM"/>
    </source>
</evidence>
<accession>A0ABT0YUI7</accession>
<sequence length="107" mass="11649">MPANPLRPLTYAALLTNGLLLLFFVWHLAFEAIPAAVRNLDDTPSIEGRALALIVLVPDVLVGMYVVRSPHTRILQWRTAAALLASMAAHIALLLGIAFYMVSLSMP</sequence>